<dbReference type="EnsemblMetazoa" id="Aqu2.1.38341_001">
    <property type="protein sequence ID" value="Aqu2.1.38341_001"/>
    <property type="gene ID" value="Aqu2.1.38341"/>
</dbReference>
<feature type="compositionally biased region" description="Low complexity" evidence="5">
    <location>
        <begin position="1198"/>
        <end position="1219"/>
    </location>
</feature>
<feature type="coiled-coil region" evidence="4">
    <location>
        <begin position="344"/>
        <end position="410"/>
    </location>
</feature>
<feature type="compositionally biased region" description="Basic and acidic residues" evidence="5">
    <location>
        <begin position="1464"/>
        <end position="1473"/>
    </location>
</feature>
<dbReference type="GO" id="GO:0031122">
    <property type="term" value="P:cytoplasmic microtubule organization"/>
    <property type="evidence" value="ECO:0007669"/>
    <property type="project" value="TreeGrafter"/>
</dbReference>
<feature type="region of interest" description="Disordered" evidence="5">
    <location>
        <begin position="1441"/>
        <end position="1591"/>
    </location>
</feature>
<dbReference type="PANTHER" id="PTHR18947:SF28">
    <property type="entry name" value="GIRDIN, ISOFORM A"/>
    <property type="match status" value="1"/>
</dbReference>
<feature type="compositionally biased region" description="Polar residues" evidence="5">
    <location>
        <begin position="1370"/>
        <end position="1379"/>
    </location>
</feature>
<evidence type="ECO:0000256" key="5">
    <source>
        <dbReference type="SAM" id="MobiDB-lite"/>
    </source>
</evidence>
<dbReference type="InterPro" id="IPR036872">
    <property type="entry name" value="CH_dom_sf"/>
</dbReference>
<evidence type="ECO:0000256" key="4">
    <source>
        <dbReference type="SAM" id="Coils"/>
    </source>
</evidence>
<feature type="domain" description="HOOK N-terminal" evidence="6">
    <location>
        <begin position="34"/>
        <end position="134"/>
    </location>
</feature>
<keyword evidence="3 4" id="KW-0175">Coiled coil</keyword>
<evidence type="ECO:0000256" key="2">
    <source>
        <dbReference type="ARBA" id="ARBA00022490"/>
    </source>
</evidence>
<dbReference type="OrthoDB" id="10069584at2759"/>
<feature type="compositionally biased region" description="Polar residues" evidence="5">
    <location>
        <begin position="1577"/>
        <end position="1587"/>
    </location>
</feature>
<feature type="compositionally biased region" description="Polar residues" evidence="5">
    <location>
        <begin position="1441"/>
        <end position="1452"/>
    </location>
</feature>
<dbReference type="Pfam" id="PF19047">
    <property type="entry name" value="HOOK_N"/>
    <property type="match status" value="1"/>
</dbReference>
<feature type="compositionally biased region" description="Basic and acidic residues" evidence="5">
    <location>
        <begin position="701"/>
        <end position="718"/>
    </location>
</feature>
<comment type="subcellular location">
    <subcellularLocation>
        <location evidence="1">Cytoplasm</location>
    </subcellularLocation>
</comment>
<feature type="compositionally biased region" description="Basic and acidic residues" evidence="5">
    <location>
        <begin position="938"/>
        <end position="947"/>
    </location>
</feature>
<protein>
    <recommendedName>
        <fullName evidence="6">HOOK N-terminal domain-containing protein</fullName>
    </recommendedName>
</protein>
<dbReference type="GO" id="GO:0005813">
    <property type="term" value="C:centrosome"/>
    <property type="evidence" value="ECO:0007669"/>
    <property type="project" value="TreeGrafter"/>
</dbReference>
<dbReference type="Gene3D" id="1.10.418.10">
    <property type="entry name" value="Calponin-like domain"/>
    <property type="match status" value="1"/>
</dbReference>
<feature type="coiled-coil region" evidence="4">
    <location>
        <begin position="1040"/>
        <end position="1127"/>
    </location>
</feature>
<feature type="coiled-coil region" evidence="4">
    <location>
        <begin position="220"/>
        <end position="319"/>
    </location>
</feature>
<evidence type="ECO:0000256" key="3">
    <source>
        <dbReference type="ARBA" id="ARBA00023054"/>
    </source>
</evidence>
<evidence type="ECO:0000256" key="1">
    <source>
        <dbReference type="ARBA" id="ARBA00004496"/>
    </source>
</evidence>
<accession>A0A1X7VE70</accession>
<feature type="compositionally biased region" description="Polar residues" evidence="5">
    <location>
        <begin position="1477"/>
        <end position="1500"/>
    </location>
</feature>
<feature type="region of interest" description="Disordered" evidence="5">
    <location>
        <begin position="986"/>
        <end position="1014"/>
    </location>
</feature>
<dbReference type="InParanoid" id="A0A1X7VE70"/>
<dbReference type="STRING" id="400682.A0A1X7VE70"/>
<organism evidence="7">
    <name type="scientific">Amphimedon queenslandica</name>
    <name type="common">Sponge</name>
    <dbReference type="NCBI Taxonomy" id="400682"/>
    <lineage>
        <taxon>Eukaryota</taxon>
        <taxon>Metazoa</taxon>
        <taxon>Porifera</taxon>
        <taxon>Demospongiae</taxon>
        <taxon>Heteroscleromorpha</taxon>
        <taxon>Haplosclerida</taxon>
        <taxon>Niphatidae</taxon>
        <taxon>Amphimedon</taxon>
    </lineage>
</organism>
<feature type="coiled-coil region" evidence="4">
    <location>
        <begin position="856"/>
        <end position="922"/>
    </location>
</feature>
<sequence length="1602" mass="181954">MGMNCGEENERRELNLRNREQEIEVAHDPNTYGMTRVNRSVGGDISLRLQNLQLVVNSILHFYLNSQQQLVLAPLPDVDTIAHKPESEKSLDELERLIILLLGCAIQCDHKTNLVEQMKNMEVEQQQGLIFYIQKITETTEFVCSLDWEPDDMAGIARMELEGLCRQAYLYLQQVAKDRDGLFDNLIDTVQERDFYKDQPGQLSVSSVKASPSPQVNPELIELKKQARAYQEDIDQKTDMITEMSQSLEQAKAAIQKLHSEKLELLDDAKSARALRDELEAFKVQSAKMEKLETDVTKYRQKAEDVEYLKKRVLELKQQNELMIETKTLLEQKVTSLTSKADTVDDLQVEIASYKVQLDALNQEKQMDMERIEELVAQTARLDLENKSNQEQIQQLLSELETERERMSAAGVVSGGSSESSLGFEMSEADLAQRAKLNRLEKETREMEKNMEALRHAQAKVAELEKTNKKLYTQNHSDRKDIIKLREELEMLKVKASRVDKLQAELTAQREKVEEGSRMQSRLKELKSRNEQILEAKAMLEDEVDNLQNKVTLLETLKSESAQLKVQIDTLNTEHIEDQARVQELMEQNAQLELEKQKCSEKIDLLTAELSKGGGGVGGAKMTVLTPSRVSETDMAAKAKLQRLEKEAKEMEKTMESLRHSQAKVTELEKKNKRLQEQSHLDKKELVKLKEELQSYKSKTSRLERKQSSVKMNENDKTQEVEAAHGKIAELKQQNLLLTEAKILMEEEINSYQAKLDRIGDMQGENAALKVRVSSLEEERQDDEQRMQSLMTENAQLEMERDRNRNDIESMKTELDKLRLSLSVASSSVKKEENSGSNSPVRQLLSENELANRAKLLRLERDHRDLQRTYELYKQRTERAAAEIEKNNKKLNTQLHTERKEVVKLKEELKHEKDVASTLTKQVERLQKSAANPSDPVTDGREQKKISDLSTKFDEALSQSLSIKEGRINQLEGRLTEVIRENESLRNEMSSLKRRSPLSPTHQPNTSTTPVHSVKEQEVLRLREKNAQLAASFNDSKHIMKHQQHKLDTLQERQEMLEQLNQTLEEEKKTLLMQVNKLLEQNQSLLYKTLETKDHELEEERIFSDKLGELEKEKNKLSEQLIHQQKQTMAMEMDMLRKREKSKNLLKKGLKKLKNKFQNNSYKIPEIEGVEPASSTSYSPRHTINFPPSYLARGGDGSSLSSNQSISSNSHHSGGSNENLDPMGSAPDVNQYVPRGPFLNTPVTLRQRKTQSLIVPSSTDVLPSSLSSVSYLPGGMRDKSSPDVMSLEEFLAETVKTPNRRKLMELKRASIATPPATPRGSMLFGMNNLGPGASNPHFDQADITDFLKTLQGTDDTLSIPEVDEDDKHSYTSSGSTTQEESYDKMLLSNLNTNNNNNNNNNVFVSTVSRDPGTVPTSSAHSFVPKVSSVATSSYSFRPISTQPFVPTSQPVSSRPLPAPPSHRQSNEPEKEDIILTQPLSSGGSETSQTTPSRTTHNLSSLPRRGSIERKRFYNSLADLNSKKQSEKRKTHKSTENLLEEVEDEGAVASKNRSRLHSADSPVAGDNKKTRRKLFSSWRRNSSSTTPPCDSDHAHVEGAVVYV</sequence>
<dbReference type="GO" id="GO:0030705">
    <property type="term" value="P:cytoskeleton-dependent intracellular transport"/>
    <property type="evidence" value="ECO:0007669"/>
    <property type="project" value="InterPro"/>
</dbReference>
<dbReference type="PANTHER" id="PTHR18947">
    <property type="entry name" value="HOOK PROTEINS"/>
    <property type="match status" value="1"/>
</dbReference>
<evidence type="ECO:0000259" key="6">
    <source>
        <dbReference type="Pfam" id="PF19047"/>
    </source>
</evidence>
<reference evidence="7" key="1">
    <citation type="submission" date="2017-05" db="UniProtKB">
        <authorList>
            <consortium name="EnsemblMetazoa"/>
        </authorList>
    </citation>
    <scope>IDENTIFICATION</scope>
</reference>
<evidence type="ECO:0000313" key="7">
    <source>
        <dbReference type="EnsemblMetazoa" id="Aqu2.1.38341_001"/>
    </source>
</evidence>
<dbReference type="InterPro" id="IPR043936">
    <property type="entry name" value="HOOK_N"/>
</dbReference>
<dbReference type="GO" id="GO:0051959">
    <property type="term" value="F:dynein light intermediate chain binding"/>
    <property type="evidence" value="ECO:0007669"/>
    <property type="project" value="TreeGrafter"/>
</dbReference>
<dbReference type="GO" id="GO:0005737">
    <property type="term" value="C:cytoplasm"/>
    <property type="evidence" value="ECO:0007669"/>
    <property type="project" value="UniProtKB-SubCell"/>
</dbReference>
<feature type="coiled-coil region" evidence="4">
    <location>
        <begin position="437"/>
        <end position="609"/>
    </location>
</feature>
<feature type="compositionally biased region" description="Polar residues" evidence="5">
    <location>
        <begin position="998"/>
        <end position="1011"/>
    </location>
</feature>
<dbReference type="eggNOG" id="KOG4643">
    <property type="taxonomic scope" value="Eukaryota"/>
</dbReference>
<feature type="region of interest" description="Disordered" evidence="5">
    <location>
        <begin position="925"/>
        <end position="947"/>
    </location>
</feature>
<feature type="compositionally biased region" description="Low complexity" evidence="5">
    <location>
        <begin position="1389"/>
        <end position="1401"/>
    </location>
</feature>
<feature type="region of interest" description="Disordered" evidence="5">
    <location>
        <begin position="697"/>
        <end position="718"/>
    </location>
</feature>
<feature type="region of interest" description="Disordered" evidence="5">
    <location>
        <begin position="1171"/>
        <end position="1237"/>
    </location>
</feature>
<feature type="compositionally biased region" description="Polar residues" evidence="5">
    <location>
        <begin position="1402"/>
        <end position="1420"/>
    </location>
</feature>
<feature type="region of interest" description="Disordered" evidence="5">
    <location>
        <begin position="1357"/>
        <end position="1421"/>
    </location>
</feature>
<feature type="compositionally biased region" description="Polar residues" evidence="5">
    <location>
        <begin position="1173"/>
        <end position="1182"/>
    </location>
</feature>
<keyword evidence="2" id="KW-0963">Cytoplasm</keyword>
<dbReference type="SUPFAM" id="SSF116907">
    <property type="entry name" value="Hook domain"/>
    <property type="match status" value="1"/>
</dbReference>
<proteinExistence type="predicted"/>
<dbReference type="GO" id="GO:0008017">
    <property type="term" value="F:microtubule binding"/>
    <property type="evidence" value="ECO:0007669"/>
    <property type="project" value="TreeGrafter"/>
</dbReference>
<name>A0A1X7VE70_AMPQE</name>